<dbReference type="Pfam" id="PF01522">
    <property type="entry name" value="Polysacc_deac_1"/>
    <property type="match status" value="1"/>
</dbReference>
<dbReference type="RefSeq" id="WP_127056739.1">
    <property type="nucleotide sequence ID" value="NZ_RSCM01000026.1"/>
</dbReference>
<keyword evidence="3" id="KW-0812">Transmembrane</keyword>
<dbReference type="InterPro" id="IPR011330">
    <property type="entry name" value="Glyco_hydro/deAcase_b/a-brl"/>
</dbReference>
<evidence type="ECO:0000256" key="2">
    <source>
        <dbReference type="ARBA" id="ARBA00022729"/>
    </source>
</evidence>
<keyword evidence="3" id="KW-0472">Membrane</keyword>
<comment type="subcellular location">
    <subcellularLocation>
        <location evidence="1">Secreted</location>
    </subcellularLocation>
</comment>
<dbReference type="AlphaFoldDB" id="A0A433UFK6"/>
<dbReference type="GO" id="GO:0005576">
    <property type="term" value="C:extracellular region"/>
    <property type="evidence" value="ECO:0007669"/>
    <property type="project" value="UniProtKB-SubCell"/>
</dbReference>
<evidence type="ECO:0000313" key="5">
    <source>
        <dbReference type="EMBL" id="RUS92579.1"/>
    </source>
</evidence>
<dbReference type="EMBL" id="RSCM01000026">
    <property type="protein sequence ID" value="RUS92579.1"/>
    <property type="molecule type" value="Genomic_DNA"/>
</dbReference>
<comment type="caution">
    <text evidence="5">The sequence shown here is derived from an EMBL/GenBank/DDBJ whole genome shotgun (WGS) entry which is preliminary data.</text>
</comment>
<sequence length="300" mass="35215">MTEDNHDKNSNSSKNNSFPISVFLLMVMMFPLLNPGYNPPTIPILGFHRIVSQTNIRQFKKLDMDYKQKELEKLLEYLVVQDYWFLTSQDLYDFFLTKSREVPYEYRNKNAIMLTFDDSYKTVYTNLLPVLSKLEKKYGKKVKVVLFVNPGTLANEDNMSSTHLGCQDLRAGLQKGFFDIQSHGDNHKNLTEISQQEIVSELLLARIKLRKCTEDLDPDQKVASHLAYPYGAYNKQVVEYVNKYYLSAYLYNDRLLNYSCLKDNYKIPRLMVNRQKSIQELIEAIQRFSPDKKNNFKEQC</sequence>
<dbReference type="InterPro" id="IPR051398">
    <property type="entry name" value="Polysacch_Deacetylase"/>
</dbReference>
<dbReference type="InterPro" id="IPR002509">
    <property type="entry name" value="NODB_dom"/>
</dbReference>
<dbReference type="PROSITE" id="PS51677">
    <property type="entry name" value="NODB"/>
    <property type="match status" value="1"/>
</dbReference>
<gene>
    <name evidence="5" type="ORF">DSM107003_49590</name>
</gene>
<accession>A0A433UFK6</accession>
<keyword evidence="2" id="KW-0732">Signal</keyword>
<dbReference type="OrthoDB" id="9778320at2"/>
<evidence type="ECO:0000313" key="6">
    <source>
        <dbReference type="Proteomes" id="UP000276103"/>
    </source>
</evidence>
<dbReference type="GO" id="GO:0005975">
    <property type="term" value="P:carbohydrate metabolic process"/>
    <property type="evidence" value="ECO:0007669"/>
    <property type="project" value="InterPro"/>
</dbReference>
<dbReference type="PANTHER" id="PTHR34216">
    <property type="match status" value="1"/>
</dbReference>
<feature type="domain" description="NodB homology" evidence="4">
    <location>
        <begin position="110"/>
        <end position="300"/>
    </location>
</feature>
<keyword evidence="3" id="KW-1133">Transmembrane helix</keyword>
<dbReference type="PANTHER" id="PTHR34216:SF3">
    <property type="entry name" value="POLY-BETA-1,6-N-ACETYL-D-GLUCOSAMINE N-DEACETYLASE"/>
    <property type="match status" value="1"/>
</dbReference>
<keyword evidence="6" id="KW-1185">Reference proteome</keyword>
<organism evidence="5 6">
    <name type="scientific">Trichormus variabilis SAG 1403-4b</name>
    <dbReference type="NCBI Taxonomy" id="447716"/>
    <lineage>
        <taxon>Bacteria</taxon>
        <taxon>Bacillati</taxon>
        <taxon>Cyanobacteriota</taxon>
        <taxon>Cyanophyceae</taxon>
        <taxon>Nostocales</taxon>
        <taxon>Nostocaceae</taxon>
        <taxon>Trichormus</taxon>
    </lineage>
</organism>
<evidence type="ECO:0000256" key="1">
    <source>
        <dbReference type="ARBA" id="ARBA00004613"/>
    </source>
</evidence>
<dbReference type="Gene3D" id="3.20.20.370">
    <property type="entry name" value="Glycoside hydrolase/deacetylase"/>
    <property type="match status" value="1"/>
</dbReference>
<evidence type="ECO:0000256" key="3">
    <source>
        <dbReference type="SAM" id="Phobius"/>
    </source>
</evidence>
<evidence type="ECO:0000259" key="4">
    <source>
        <dbReference type="PROSITE" id="PS51677"/>
    </source>
</evidence>
<dbReference type="Proteomes" id="UP000276103">
    <property type="component" value="Unassembled WGS sequence"/>
</dbReference>
<name>A0A433UFK6_ANAVA</name>
<proteinExistence type="predicted"/>
<dbReference type="SUPFAM" id="SSF88713">
    <property type="entry name" value="Glycoside hydrolase/deacetylase"/>
    <property type="match status" value="1"/>
</dbReference>
<feature type="transmembrane region" description="Helical" evidence="3">
    <location>
        <begin position="18"/>
        <end position="37"/>
    </location>
</feature>
<dbReference type="GO" id="GO:0016810">
    <property type="term" value="F:hydrolase activity, acting on carbon-nitrogen (but not peptide) bonds"/>
    <property type="evidence" value="ECO:0007669"/>
    <property type="project" value="InterPro"/>
</dbReference>
<reference evidence="5 6" key="1">
    <citation type="journal article" date="2019" name="Genome Biol. Evol.">
        <title>Day and night: Metabolic profiles and evolutionary relationships of six axenic non-marine cyanobacteria.</title>
        <authorList>
            <person name="Will S.E."/>
            <person name="Henke P."/>
            <person name="Boedeker C."/>
            <person name="Huang S."/>
            <person name="Brinkmann H."/>
            <person name="Rohde M."/>
            <person name="Jarek M."/>
            <person name="Friedl T."/>
            <person name="Seufert S."/>
            <person name="Schumacher M."/>
            <person name="Overmann J."/>
            <person name="Neumann-Schaal M."/>
            <person name="Petersen J."/>
        </authorList>
    </citation>
    <scope>NUCLEOTIDE SEQUENCE [LARGE SCALE GENOMIC DNA]</scope>
    <source>
        <strain evidence="5 6">SAG 1403-4b</strain>
    </source>
</reference>
<protein>
    <recommendedName>
        <fullName evidence="4">NodB homology domain-containing protein</fullName>
    </recommendedName>
</protein>
<dbReference type="CDD" id="cd10918">
    <property type="entry name" value="CE4_NodB_like_5s_6s"/>
    <property type="match status" value="1"/>
</dbReference>